<dbReference type="NCBIfam" id="TIGR00585">
    <property type="entry name" value="mutl"/>
    <property type="match status" value="1"/>
</dbReference>
<dbReference type="InterPro" id="IPR014762">
    <property type="entry name" value="DNA_mismatch_repair_CS"/>
</dbReference>
<evidence type="ECO:0000256" key="2">
    <source>
        <dbReference type="ARBA" id="ARBA00022763"/>
    </source>
</evidence>
<dbReference type="Gene3D" id="3.30.565.10">
    <property type="entry name" value="Histidine kinase-like ATPase, C-terminal domain"/>
    <property type="match status" value="1"/>
</dbReference>
<dbReference type="InterPro" id="IPR037198">
    <property type="entry name" value="MutL_C_sf"/>
</dbReference>
<dbReference type="PROSITE" id="PS00058">
    <property type="entry name" value="DNA_MISMATCH_REPAIR_1"/>
    <property type="match status" value="1"/>
</dbReference>
<dbReference type="SUPFAM" id="SSF54211">
    <property type="entry name" value="Ribosomal protein S5 domain 2-like"/>
    <property type="match status" value="1"/>
</dbReference>
<protein>
    <recommendedName>
        <fullName evidence="3">DNA mismatch repair protein S5 domain-containing protein</fullName>
    </recommendedName>
</protein>
<dbReference type="InterPro" id="IPR036890">
    <property type="entry name" value="HATPase_C_sf"/>
</dbReference>
<evidence type="ECO:0000313" key="4">
    <source>
        <dbReference type="EMBL" id="KAA8547596.1"/>
    </source>
</evidence>
<dbReference type="InterPro" id="IPR014721">
    <property type="entry name" value="Ribsml_uS5_D2-typ_fold_subgr"/>
</dbReference>
<feature type="domain" description="DNA mismatch repair protein S5" evidence="3">
    <location>
        <begin position="237"/>
        <end position="372"/>
    </location>
</feature>
<dbReference type="Pfam" id="PF08676">
    <property type="entry name" value="MutL_C"/>
    <property type="match status" value="1"/>
</dbReference>
<dbReference type="SUPFAM" id="SSF118116">
    <property type="entry name" value="DNA mismatch repair protein MutL"/>
    <property type="match status" value="1"/>
</dbReference>
<sequence>MPQRCAHLSLGLRRHYRRNLEQCSVLELFTSGLSYAGEAKLTFRLGEIMLHFDQQLCNCRLGASKVSVAVGVGTCYVKVVDNGSGITRDGLVLLGERYATSKLDQLSDMDAATGSFGFRGEALGSISDVSLLEIVTKAHGRPNGYRKVMKGCKCLYLGIDDDRQDVGTTVIVRDLFYNQPVRRKHMQSSPKKILHSVKKCVLRIALVHPKVSFKVVDNESEDELLCTYPSLSPLSLLTSGFGIDVSNSLHELDVSDDVLRLSGYMSSSCDTFSVKAFQYVYINSRYICKGPIHKLLNQLAARLNCSDLWKANIRSQNGKRSRSQTYATYILNLSCPRSCYDLTFEPSKTSVEFKDWVPIFNFIEKAITNFWSEYISYDSLSHGTDISRKDMWKEGDNLVSAEKDFPENFETAKKRCRIQNHRASFGLPSHQLEMLTEDSDHMSHWKDSKFFGQESSRNASEFGEDQNGIGLVCQSDYSFQSRDGSLAQCRVAENEEGGSHMSAPDENIFGAEDHFLGNKFFDIERSNEHADNVLGSRLDDACLNVGANTSNRLTGSPLSRDCFQFGDDMDKVGKKLKKPFLQNCSSRRSLPPDGESFASDEGFEFQIVGFRSKWNRVDSDDRVDVGEVDDSYQSSDILPRTLWRNEEASCWSSPRLLNKRDMHKGLEFLSRASTKSFPISRVCFAAENDLPPDSATQIEKFGSSHRSFSSKWSSVTSDPLLETNPWNVDCFIDENALERNIKYDYWADREVRNSDFSDDTTQNFFSYENCSSSSCKRISTDFKGYAGSKEDICEFLQRYNQDDVFFPNGSDAFTDETEWLCSDSRGKDRTKDCAIPSHHVPSSFCIDKDENQRNQLIYQDEKYVCKRRPRRSQSAPPFYRGKKTFFALTNQITTKAGISNALNIHDAPTLQEASGLKYPRLSSVAYHQHSKACSVKDPLFYTRPGMKRTLDTSEIQKCEMQKKSHGLHAYNMDSVEDIMSKEIQDSLDSGLKWRNRCSQPTNRHRSHDHRNQDSILDISSGLLHLAGDSLVPDSINKNCLEDAKVLQQVDKKFIPVVAGGVLAIIDQHAADERIRLEELRQKVLSGEMKTITHLDAEQELVLPEIGYQLLHNYAEQIQTWGWICNIHAQGSRSFKKNLNLLHRQPSTVTLLAVKHPPPFFPFLYIYICVCVCVYC</sequence>
<keyword evidence="5" id="KW-1185">Reference proteome</keyword>
<dbReference type="OrthoDB" id="429932at2759"/>
<evidence type="ECO:0000313" key="5">
    <source>
        <dbReference type="Proteomes" id="UP000325577"/>
    </source>
</evidence>
<dbReference type="Pfam" id="PF01119">
    <property type="entry name" value="DNA_mis_repair"/>
    <property type="match status" value="1"/>
</dbReference>
<dbReference type="GO" id="GO:0006298">
    <property type="term" value="P:mismatch repair"/>
    <property type="evidence" value="ECO:0007669"/>
    <property type="project" value="InterPro"/>
</dbReference>
<dbReference type="EMBL" id="CM018032">
    <property type="protein sequence ID" value="KAA8547596.1"/>
    <property type="molecule type" value="Genomic_DNA"/>
</dbReference>
<dbReference type="GO" id="GO:0005524">
    <property type="term" value="F:ATP binding"/>
    <property type="evidence" value="ECO:0007669"/>
    <property type="project" value="InterPro"/>
</dbReference>
<dbReference type="GO" id="GO:0016887">
    <property type="term" value="F:ATP hydrolysis activity"/>
    <property type="evidence" value="ECO:0007669"/>
    <property type="project" value="InterPro"/>
</dbReference>
<dbReference type="GO" id="GO:0030983">
    <property type="term" value="F:mismatched DNA binding"/>
    <property type="evidence" value="ECO:0007669"/>
    <property type="project" value="InterPro"/>
</dbReference>
<dbReference type="Gene3D" id="3.30.1540.20">
    <property type="entry name" value="MutL, C-terminal domain, dimerisation subdomain"/>
    <property type="match status" value="1"/>
</dbReference>
<gene>
    <name evidence="4" type="ORF">F0562_004025</name>
</gene>
<dbReference type="Gene3D" id="3.30.230.10">
    <property type="match status" value="1"/>
</dbReference>
<dbReference type="InterPro" id="IPR020568">
    <property type="entry name" value="Ribosomal_Su5_D2-typ_SF"/>
</dbReference>
<evidence type="ECO:0000259" key="3">
    <source>
        <dbReference type="SMART" id="SM01340"/>
    </source>
</evidence>
<comment type="similarity">
    <text evidence="1">Belongs to the DNA mismatch repair MutL/HexB family.</text>
</comment>
<dbReference type="Proteomes" id="UP000325577">
    <property type="component" value="Linkage Group LG1"/>
</dbReference>
<dbReference type="SUPFAM" id="SSF55874">
    <property type="entry name" value="ATPase domain of HSP90 chaperone/DNA topoisomerase II/histidine kinase"/>
    <property type="match status" value="1"/>
</dbReference>
<dbReference type="AlphaFoldDB" id="A0A5J5BY73"/>
<evidence type="ECO:0000256" key="1">
    <source>
        <dbReference type="ARBA" id="ARBA00006082"/>
    </source>
</evidence>
<proteinExistence type="inferred from homology"/>
<organism evidence="4 5">
    <name type="scientific">Nyssa sinensis</name>
    <dbReference type="NCBI Taxonomy" id="561372"/>
    <lineage>
        <taxon>Eukaryota</taxon>
        <taxon>Viridiplantae</taxon>
        <taxon>Streptophyta</taxon>
        <taxon>Embryophyta</taxon>
        <taxon>Tracheophyta</taxon>
        <taxon>Spermatophyta</taxon>
        <taxon>Magnoliopsida</taxon>
        <taxon>eudicotyledons</taxon>
        <taxon>Gunneridae</taxon>
        <taxon>Pentapetalae</taxon>
        <taxon>asterids</taxon>
        <taxon>Cornales</taxon>
        <taxon>Nyssaceae</taxon>
        <taxon>Nyssa</taxon>
    </lineage>
</organism>
<dbReference type="SMART" id="SM01340">
    <property type="entry name" value="DNA_mis_repair"/>
    <property type="match status" value="1"/>
</dbReference>
<dbReference type="GO" id="GO:0140664">
    <property type="term" value="F:ATP-dependent DNA damage sensor activity"/>
    <property type="evidence" value="ECO:0007669"/>
    <property type="project" value="InterPro"/>
</dbReference>
<dbReference type="InterPro" id="IPR013507">
    <property type="entry name" value="DNA_mismatch_S5_2-like"/>
</dbReference>
<dbReference type="InterPro" id="IPR014790">
    <property type="entry name" value="MutL_C"/>
</dbReference>
<name>A0A5J5BY73_9ASTE</name>
<dbReference type="PANTHER" id="PTHR10073:SF47">
    <property type="entry name" value="DNA MISMATCH REPAIR PROTEIN MLH3"/>
    <property type="match status" value="1"/>
</dbReference>
<dbReference type="InterPro" id="IPR002099">
    <property type="entry name" value="MutL/Mlh/PMS"/>
</dbReference>
<accession>A0A5J5BY73</accession>
<keyword evidence="2" id="KW-0227">DNA damage</keyword>
<dbReference type="GO" id="GO:0032300">
    <property type="term" value="C:mismatch repair complex"/>
    <property type="evidence" value="ECO:0007669"/>
    <property type="project" value="InterPro"/>
</dbReference>
<dbReference type="InterPro" id="IPR042120">
    <property type="entry name" value="MutL_C_dimsub"/>
</dbReference>
<dbReference type="InterPro" id="IPR038973">
    <property type="entry name" value="MutL/Mlh/Pms-like"/>
</dbReference>
<reference evidence="4 5" key="1">
    <citation type="submission" date="2019-09" db="EMBL/GenBank/DDBJ databases">
        <title>A chromosome-level genome assembly of the Chinese tupelo Nyssa sinensis.</title>
        <authorList>
            <person name="Yang X."/>
            <person name="Kang M."/>
            <person name="Yang Y."/>
            <person name="Xiong H."/>
            <person name="Wang M."/>
            <person name="Zhang Z."/>
            <person name="Wang Z."/>
            <person name="Wu H."/>
            <person name="Ma T."/>
            <person name="Liu J."/>
            <person name="Xi Z."/>
        </authorList>
    </citation>
    <scope>NUCLEOTIDE SEQUENCE [LARGE SCALE GENOMIC DNA]</scope>
    <source>
        <strain evidence="4">J267</strain>
        <tissue evidence="4">Leaf</tissue>
    </source>
</reference>
<dbReference type="PANTHER" id="PTHR10073">
    <property type="entry name" value="DNA MISMATCH REPAIR PROTEIN MLH, PMS, MUTL"/>
    <property type="match status" value="1"/>
</dbReference>